<sequence>MLRGLSGESLASALDAFESGNLRAAALLWQSMCQRDDVISSVKAKREKSVSRRDWQVLTTDDSAEAKAQAKILEDFWNSIRVVNAFDRNQRGGFALLVRQMMEAASFKYAVHHLVWQPAALQLGCTFEYVPLHFFENLNGSLRFCPTGMEYEGQEMKPGEWLITTGDGLMVAGSIGYFCKRNALADWMAFSDKFGMPGILARTSQGKETPGGMAMAEAAESFGQDWAAVLYGDDGSGKIDLIQASGGATLPFPSLIERVDRRMAALWRGADLSSMSSGSGQGTGASLQGSETDLIEQDDALNISERLNEIEQTVLQWWFGPDVKVKAYVRLVVPQSEDLRLLISAIESLVKLGAPISIPDVMERFGFAMPKAGEALLGASETRHGEPFAKASDSTDSEGG</sequence>
<protein>
    <recommendedName>
        <fullName evidence="4">DUF935 family protein</fullName>
    </recommendedName>
</protein>
<accession>A0A512MI20</accession>
<evidence type="ECO:0000256" key="1">
    <source>
        <dbReference type="SAM" id="MobiDB-lite"/>
    </source>
</evidence>
<evidence type="ECO:0000313" key="3">
    <source>
        <dbReference type="Proteomes" id="UP000321577"/>
    </source>
</evidence>
<keyword evidence="3" id="KW-1185">Reference proteome</keyword>
<feature type="compositionally biased region" description="Low complexity" evidence="1">
    <location>
        <begin position="272"/>
        <end position="290"/>
    </location>
</feature>
<dbReference type="EMBL" id="BKAG01000094">
    <property type="protein sequence ID" value="GEP46383.1"/>
    <property type="molecule type" value="Genomic_DNA"/>
</dbReference>
<feature type="region of interest" description="Disordered" evidence="1">
    <location>
        <begin position="272"/>
        <end position="291"/>
    </location>
</feature>
<name>A0A512MI20_9BACT</name>
<reference evidence="2 3" key="1">
    <citation type="submission" date="2019-07" db="EMBL/GenBank/DDBJ databases">
        <title>Whole genome shotgun sequence of Brevifollis gellanilyticus NBRC 108608.</title>
        <authorList>
            <person name="Hosoyama A."/>
            <person name="Uohara A."/>
            <person name="Ohji S."/>
            <person name="Ichikawa N."/>
        </authorList>
    </citation>
    <scope>NUCLEOTIDE SEQUENCE [LARGE SCALE GENOMIC DNA]</scope>
    <source>
        <strain evidence="2 3">NBRC 108608</strain>
    </source>
</reference>
<dbReference type="AlphaFoldDB" id="A0A512MI20"/>
<dbReference type="Proteomes" id="UP000321577">
    <property type="component" value="Unassembled WGS sequence"/>
</dbReference>
<gene>
    <name evidence="2" type="ORF">BGE01nite_56740</name>
</gene>
<dbReference type="Pfam" id="PF06074">
    <property type="entry name" value="Portal_Mu"/>
    <property type="match status" value="1"/>
</dbReference>
<dbReference type="RefSeq" id="WP_218033126.1">
    <property type="nucleotide sequence ID" value="NZ_BKAG01000094.1"/>
</dbReference>
<proteinExistence type="predicted"/>
<feature type="region of interest" description="Disordered" evidence="1">
    <location>
        <begin position="379"/>
        <end position="400"/>
    </location>
</feature>
<evidence type="ECO:0000313" key="2">
    <source>
        <dbReference type="EMBL" id="GEP46383.1"/>
    </source>
</evidence>
<evidence type="ECO:0008006" key="4">
    <source>
        <dbReference type="Google" id="ProtNLM"/>
    </source>
</evidence>
<dbReference type="InterPro" id="IPR009279">
    <property type="entry name" value="Portal_Mu"/>
</dbReference>
<organism evidence="2 3">
    <name type="scientific">Brevifollis gellanilyticus</name>
    <dbReference type="NCBI Taxonomy" id="748831"/>
    <lineage>
        <taxon>Bacteria</taxon>
        <taxon>Pseudomonadati</taxon>
        <taxon>Verrucomicrobiota</taxon>
        <taxon>Verrucomicrobiia</taxon>
        <taxon>Verrucomicrobiales</taxon>
        <taxon>Verrucomicrobiaceae</taxon>
    </lineage>
</organism>
<comment type="caution">
    <text evidence="2">The sequence shown here is derived from an EMBL/GenBank/DDBJ whole genome shotgun (WGS) entry which is preliminary data.</text>
</comment>